<dbReference type="NCBIfam" id="NF010200">
    <property type="entry name" value="PRK13674.1-1"/>
    <property type="match status" value="1"/>
</dbReference>
<dbReference type="InParanoid" id="A0A7X0JU06"/>
<evidence type="ECO:0000313" key="4">
    <source>
        <dbReference type="Proteomes" id="UP000528457"/>
    </source>
</evidence>
<organism evidence="3 4">
    <name type="scientific">Pseudoteredinibacter isoporae</name>
    <dbReference type="NCBI Taxonomy" id="570281"/>
    <lineage>
        <taxon>Bacteria</taxon>
        <taxon>Pseudomonadati</taxon>
        <taxon>Pseudomonadota</taxon>
        <taxon>Gammaproteobacteria</taxon>
        <taxon>Cellvibrionales</taxon>
        <taxon>Cellvibrionaceae</taxon>
        <taxon>Pseudoteredinibacter</taxon>
    </lineage>
</organism>
<accession>A0A7X0JU06</accession>
<dbReference type="GO" id="GO:0046654">
    <property type="term" value="P:tetrahydrofolate biosynthetic process"/>
    <property type="evidence" value="ECO:0007669"/>
    <property type="project" value="UniProtKB-UniRule"/>
</dbReference>
<dbReference type="UniPathway" id="UPA00848">
    <property type="reaction ID" value="UER00151"/>
</dbReference>
<dbReference type="RefSeq" id="WP_166846397.1">
    <property type="nucleotide sequence ID" value="NZ_JAAONY010000002.1"/>
</dbReference>
<dbReference type="PANTHER" id="PTHR36445">
    <property type="entry name" value="GTP CYCLOHYDROLASE MPTA"/>
    <property type="match status" value="1"/>
</dbReference>
<comment type="pathway">
    <text evidence="2">Cofactor biosynthesis; 7,8-dihydroneopterin triphosphate biosynthesis; 7,8-dihydroneopterin triphosphate from GTP: step 1/1.</text>
</comment>
<sequence length="297" mass="32946">MNSVLPDVSRSESAPVMCPLEWVGMQGIDLPLNVVEPDCAPLAHAKADVQVNLPVEHIKGIHMSRLYLLLDALNEQALSPALLVNLLQEMLASHKDCQSDSVRLRLVFDLLARRPALLSPELSGWKSYPITLEATLDPNGFRIELETLVSYSSTCPCSAALSRNVLEAAFRKAFENEDTLELNDIAHWLNQNGSIATPHSQRSEARVKISLGSSDHKLAFVELINAIEDAVQTPLQTAVKRVDEQAFAELNGRNLMFVEDAARRIQARLNTSYANPRVHVRHLESLHQHDAAAWSRA</sequence>
<dbReference type="InterPro" id="IPR003801">
    <property type="entry name" value="GTP_cyclohydrolase_FolE2/MptA"/>
</dbReference>
<feature type="site" description="May be catalytically important" evidence="2">
    <location>
        <position position="155"/>
    </location>
</feature>
<dbReference type="HAMAP" id="MF_01527_B">
    <property type="entry name" value="GTP_cyclohydrol_B"/>
    <property type="match status" value="1"/>
</dbReference>
<dbReference type="GO" id="GO:0003934">
    <property type="term" value="F:GTP cyclohydrolase I activity"/>
    <property type="evidence" value="ECO:0007669"/>
    <property type="project" value="UniProtKB-UniRule"/>
</dbReference>
<dbReference type="EC" id="3.5.4.16" evidence="2"/>
<dbReference type="EMBL" id="JACHHT010000002">
    <property type="protein sequence ID" value="MBB6522238.1"/>
    <property type="molecule type" value="Genomic_DNA"/>
</dbReference>
<dbReference type="Pfam" id="PF02649">
    <property type="entry name" value="GCHY-1"/>
    <property type="match status" value="1"/>
</dbReference>
<keyword evidence="4" id="KW-1185">Reference proteome</keyword>
<evidence type="ECO:0000256" key="2">
    <source>
        <dbReference type="HAMAP-Rule" id="MF_01527"/>
    </source>
</evidence>
<comment type="caution">
    <text evidence="3">The sequence shown here is derived from an EMBL/GenBank/DDBJ whole genome shotgun (WGS) entry which is preliminary data.</text>
</comment>
<dbReference type="AlphaFoldDB" id="A0A7X0JU06"/>
<keyword evidence="1 2" id="KW-0378">Hydrolase</keyword>
<evidence type="ECO:0000256" key="1">
    <source>
        <dbReference type="ARBA" id="ARBA00022801"/>
    </source>
</evidence>
<dbReference type="InterPro" id="IPR022838">
    <property type="entry name" value="GTP_cyclohydrolase_FolE2"/>
</dbReference>
<comment type="catalytic activity">
    <reaction evidence="2">
        <text>GTP + H2O = 7,8-dihydroneopterin 3'-triphosphate + formate + H(+)</text>
        <dbReference type="Rhea" id="RHEA:17473"/>
        <dbReference type="ChEBI" id="CHEBI:15377"/>
        <dbReference type="ChEBI" id="CHEBI:15378"/>
        <dbReference type="ChEBI" id="CHEBI:15740"/>
        <dbReference type="ChEBI" id="CHEBI:37565"/>
        <dbReference type="ChEBI" id="CHEBI:58462"/>
        <dbReference type="EC" id="3.5.4.16"/>
    </reaction>
</comment>
<protein>
    <recommendedName>
        <fullName evidence="2">GTP cyclohydrolase FolE2</fullName>
        <ecNumber evidence="2">3.5.4.16</ecNumber>
    </recommendedName>
</protein>
<proteinExistence type="inferred from homology"/>
<evidence type="ECO:0000313" key="3">
    <source>
        <dbReference type="EMBL" id="MBB6522238.1"/>
    </source>
</evidence>
<reference evidence="3 4" key="1">
    <citation type="submission" date="2020-08" db="EMBL/GenBank/DDBJ databases">
        <title>Genomic Encyclopedia of Type Strains, Phase IV (KMG-IV): sequencing the most valuable type-strain genomes for metagenomic binning, comparative biology and taxonomic classification.</title>
        <authorList>
            <person name="Goeker M."/>
        </authorList>
    </citation>
    <scope>NUCLEOTIDE SEQUENCE [LARGE SCALE GENOMIC DNA]</scope>
    <source>
        <strain evidence="3 4">DSM 22368</strain>
    </source>
</reference>
<dbReference type="Gene3D" id="3.10.270.10">
    <property type="entry name" value="Urate Oxidase"/>
    <property type="match status" value="1"/>
</dbReference>
<gene>
    <name evidence="2" type="primary">folE2</name>
    <name evidence="3" type="ORF">HNR48_002523</name>
</gene>
<comment type="similarity">
    <text evidence="2">Belongs to the GTP cyclohydrolase IV family.</text>
</comment>
<dbReference type="PANTHER" id="PTHR36445:SF1">
    <property type="entry name" value="GTP CYCLOHYDROLASE MPTA"/>
    <property type="match status" value="1"/>
</dbReference>
<name>A0A7X0JU06_9GAMM</name>
<dbReference type="Proteomes" id="UP000528457">
    <property type="component" value="Unassembled WGS sequence"/>
</dbReference>
<comment type="function">
    <text evidence="2">Converts GTP to 7,8-dihydroneopterin triphosphate.</text>
</comment>